<evidence type="ECO:0000313" key="2">
    <source>
        <dbReference type="Proteomes" id="UP001319861"/>
    </source>
</evidence>
<accession>A0ABN6FGZ0</accession>
<gene>
    <name evidence="1" type="ORF">SCMU_18980</name>
</gene>
<dbReference type="Proteomes" id="UP001319861">
    <property type="component" value="Chromosome"/>
</dbReference>
<keyword evidence="2" id="KW-1185">Reference proteome</keyword>
<reference evidence="1 2" key="1">
    <citation type="journal article" date="2021" name="J. Biosci. Bioeng.">
        <title>Identification and characterization of a chc gene cluster responsible for the aromatization pathway of cyclohexanecarboxylate degradation in Sinomonas cyclohexanicum ATCC 51369.</title>
        <authorList>
            <person name="Yamamoto T."/>
            <person name="Hasegawa Y."/>
            <person name="Lau P.C.K."/>
            <person name="Iwaki H."/>
        </authorList>
    </citation>
    <scope>NUCLEOTIDE SEQUENCE [LARGE SCALE GENOMIC DNA]</scope>
    <source>
        <strain evidence="1 2">ATCC 51369</strain>
    </source>
</reference>
<proteinExistence type="predicted"/>
<protein>
    <submittedName>
        <fullName evidence="1">Uncharacterized protein</fullName>
    </submittedName>
</protein>
<sequence length="82" mass="8005">MVADPLGQHKVRVGVVAGDSAEHLERHEAAGVGRPRSLARRLFAEAPGPAAAAVPLAALDVAACLTAPAILAAGAAIAPAGP</sequence>
<dbReference type="EMBL" id="AP024525">
    <property type="protein sequence ID" value="BCT76056.1"/>
    <property type="molecule type" value="Genomic_DNA"/>
</dbReference>
<evidence type="ECO:0000313" key="1">
    <source>
        <dbReference type="EMBL" id="BCT76056.1"/>
    </source>
</evidence>
<name>A0ABN6FGZ0_SINCY</name>
<organism evidence="1 2">
    <name type="scientific">Sinomonas cyclohexanicum</name>
    <name type="common">Corynebacterium cyclohexanicum</name>
    <dbReference type="NCBI Taxonomy" id="322009"/>
    <lineage>
        <taxon>Bacteria</taxon>
        <taxon>Bacillati</taxon>
        <taxon>Actinomycetota</taxon>
        <taxon>Actinomycetes</taxon>
        <taxon>Micrococcales</taxon>
        <taxon>Micrococcaceae</taxon>
        <taxon>Sinomonas</taxon>
    </lineage>
</organism>